<dbReference type="RefSeq" id="WP_075135794.1">
    <property type="nucleotide sequence ID" value="NZ_MSIF01000015.1"/>
</dbReference>
<protein>
    <submittedName>
        <fullName evidence="1">Uncharacterized protein</fullName>
    </submittedName>
</protein>
<organism evidence="1 2">
    <name type="scientific">Actinophytocola xinjiangensis</name>
    <dbReference type="NCBI Taxonomy" id="485602"/>
    <lineage>
        <taxon>Bacteria</taxon>
        <taxon>Bacillati</taxon>
        <taxon>Actinomycetota</taxon>
        <taxon>Actinomycetes</taxon>
        <taxon>Pseudonocardiales</taxon>
        <taxon>Pseudonocardiaceae</taxon>
    </lineage>
</organism>
<gene>
    <name evidence="1" type="ORF">BLA60_26910</name>
</gene>
<dbReference type="AlphaFoldDB" id="A0A7Z0WL46"/>
<dbReference type="Proteomes" id="UP000185696">
    <property type="component" value="Unassembled WGS sequence"/>
</dbReference>
<reference evidence="1 2" key="1">
    <citation type="submission" date="2016-12" db="EMBL/GenBank/DDBJ databases">
        <title>The draft genome sequence of Actinophytocola xinjiangensis.</title>
        <authorList>
            <person name="Wang W."/>
            <person name="Yuan L."/>
        </authorList>
    </citation>
    <scope>NUCLEOTIDE SEQUENCE [LARGE SCALE GENOMIC DNA]</scope>
    <source>
        <strain evidence="1 2">CGMCC 4.4663</strain>
    </source>
</reference>
<evidence type="ECO:0000313" key="2">
    <source>
        <dbReference type="Proteomes" id="UP000185696"/>
    </source>
</evidence>
<evidence type="ECO:0000313" key="1">
    <source>
        <dbReference type="EMBL" id="OLF07554.1"/>
    </source>
</evidence>
<accession>A0A7Z0WL46</accession>
<comment type="caution">
    <text evidence="1">The sequence shown here is derived from an EMBL/GenBank/DDBJ whole genome shotgun (WGS) entry which is preliminary data.</text>
</comment>
<sequence length="142" mass="15644">MIGNSPKTYATELEGFTTMLANYPIQANIAALQMTIDAHGTITLDVCLEPGRLAQGAAELIEWRRTLAKPEALIERSPNGHTANIAIIGRNPENDTPINVWLCTVPYAPQLRTLLAAEGIHPKPDTRHLFHTDLLQLWAIDV</sequence>
<keyword evidence="2" id="KW-1185">Reference proteome</keyword>
<name>A0A7Z0WL46_9PSEU</name>
<dbReference type="EMBL" id="MSIF01000015">
    <property type="protein sequence ID" value="OLF07554.1"/>
    <property type="molecule type" value="Genomic_DNA"/>
</dbReference>
<proteinExistence type="predicted"/>